<organism evidence="16 17">
    <name type="scientific">Amorphus orientalis</name>
    <dbReference type="NCBI Taxonomy" id="649198"/>
    <lineage>
        <taxon>Bacteria</taxon>
        <taxon>Pseudomonadati</taxon>
        <taxon>Pseudomonadota</taxon>
        <taxon>Alphaproteobacteria</taxon>
        <taxon>Hyphomicrobiales</taxon>
        <taxon>Amorphaceae</taxon>
        <taxon>Amorphus</taxon>
    </lineage>
</organism>
<evidence type="ECO:0000259" key="15">
    <source>
        <dbReference type="SMART" id="SM00642"/>
    </source>
</evidence>
<comment type="catalytic activity">
    <reaction evidence="1 13">
        <text>Transfers a segment of a (1-&gt;4)-alpha-D-glucan to a new position in an acceptor, which may be glucose or a (1-&gt;4)-alpha-D-glucan.</text>
        <dbReference type="EC" id="2.4.1.25"/>
    </reaction>
</comment>
<feature type="region of interest" description="Disordered" evidence="14">
    <location>
        <begin position="467"/>
        <end position="491"/>
    </location>
</feature>
<dbReference type="SMART" id="SM00642">
    <property type="entry name" value="Aamy"/>
    <property type="match status" value="1"/>
</dbReference>
<evidence type="ECO:0000256" key="6">
    <source>
        <dbReference type="ARBA" id="ARBA00022676"/>
    </source>
</evidence>
<keyword evidence="7 13" id="KW-0808">Transferase</keyword>
<evidence type="ECO:0000256" key="3">
    <source>
        <dbReference type="ARBA" id="ARBA00008061"/>
    </source>
</evidence>
<reference evidence="16" key="1">
    <citation type="submission" date="2023-07" db="EMBL/GenBank/DDBJ databases">
        <title>Genomic Encyclopedia of Type Strains, Phase IV (KMG-IV): sequencing the most valuable type-strain genomes for metagenomic binning, comparative biology and taxonomic classification.</title>
        <authorList>
            <person name="Goeker M."/>
        </authorList>
    </citation>
    <scope>NUCLEOTIDE SEQUENCE</scope>
    <source>
        <strain evidence="16">DSM 21202</strain>
    </source>
</reference>
<evidence type="ECO:0000256" key="4">
    <source>
        <dbReference type="ARBA" id="ARBA00012560"/>
    </source>
</evidence>
<dbReference type="CDD" id="cd11326">
    <property type="entry name" value="AmyAc_Glg_debranch"/>
    <property type="match status" value="1"/>
</dbReference>
<keyword evidence="10 16" id="KW-0326">Glycosidase</keyword>
<dbReference type="Gene3D" id="2.60.40.1180">
    <property type="entry name" value="Golgi alpha-mannosidase II"/>
    <property type="match status" value="1"/>
</dbReference>
<dbReference type="CDD" id="cd02856">
    <property type="entry name" value="E_set_GDE_Isoamylase_N"/>
    <property type="match status" value="1"/>
</dbReference>
<comment type="caution">
    <text evidence="16">The sequence shown here is derived from an EMBL/GenBank/DDBJ whole genome shotgun (WGS) entry which is preliminary data.</text>
</comment>
<dbReference type="Pfam" id="PF02922">
    <property type="entry name" value="CBM_48"/>
    <property type="match status" value="1"/>
</dbReference>
<dbReference type="Proteomes" id="UP001229244">
    <property type="component" value="Unassembled WGS sequence"/>
</dbReference>
<evidence type="ECO:0000256" key="11">
    <source>
        <dbReference type="ARBA" id="ARBA00031423"/>
    </source>
</evidence>
<dbReference type="SUPFAM" id="SSF81296">
    <property type="entry name" value="E set domains"/>
    <property type="match status" value="1"/>
</dbReference>
<dbReference type="GO" id="GO:0004135">
    <property type="term" value="F:amylo-alpha-1,6-glucosidase activity"/>
    <property type="evidence" value="ECO:0007669"/>
    <property type="project" value="InterPro"/>
</dbReference>
<feature type="region of interest" description="Disordered" evidence="14">
    <location>
        <begin position="683"/>
        <end position="715"/>
    </location>
</feature>
<dbReference type="InterPro" id="IPR044505">
    <property type="entry name" value="GlgX_Isoamylase_N_E_set"/>
</dbReference>
<evidence type="ECO:0000256" key="13">
    <source>
        <dbReference type="RuleBase" id="RU361207"/>
    </source>
</evidence>
<keyword evidence="17" id="KW-1185">Reference proteome</keyword>
<dbReference type="GO" id="GO:0005980">
    <property type="term" value="P:glycogen catabolic process"/>
    <property type="evidence" value="ECO:0007669"/>
    <property type="project" value="InterPro"/>
</dbReference>
<evidence type="ECO:0000256" key="7">
    <source>
        <dbReference type="ARBA" id="ARBA00022679"/>
    </source>
</evidence>
<dbReference type="PANTHER" id="PTHR43002">
    <property type="entry name" value="GLYCOGEN DEBRANCHING ENZYME"/>
    <property type="match status" value="1"/>
</dbReference>
<dbReference type="InterPro" id="IPR011837">
    <property type="entry name" value="Glycogen_debranch_GlgX"/>
</dbReference>
<feature type="domain" description="Glycosyl hydrolase family 13 catalytic" evidence="15">
    <location>
        <begin position="161"/>
        <end position="564"/>
    </location>
</feature>
<evidence type="ECO:0000256" key="9">
    <source>
        <dbReference type="ARBA" id="ARBA00023277"/>
    </source>
</evidence>
<evidence type="ECO:0000313" key="17">
    <source>
        <dbReference type="Proteomes" id="UP001229244"/>
    </source>
</evidence>
<evidence type="ECO:0000256" key="12">
    <source>
        <dbReference type="ARBA" id="ARBA00031501"/>
    </source>
</evidence>
<evidence type="ECO:0000256" key="2">
    <source>
        <dbReference type="ARBA" id="ARBA00005684"/>
    </source>
</evidence>
<accession>A0AAE3VLH3</accession>
<gene>
    <name evidence="16" type="ORF">J2S73_000688</name>
</gene>
<dbReference type="EC" id="2.4.1.25" evidence="4 13"/>
<feature type="compositionally biased region" description="Basic and acidic residues" evidence="14">
    <location>
        <begin position="467"/>
        <end position="478"/>
    </location>
</feature>
<proteinExistence type="inferred from homology"/>
<dbReference type="EMBL" id="JAUSUL010000001">
    <property type="protein sequence ID" value="MDQ0314251.1"/>
    <property type="molecule type" value="Genomic_DNA"/>
</dbReference>
<evidence type="ECO:0000256" key="10">
    <source>
        <dbReference type="ARBA" id="ARBA00023295"/>
    </source>
</evidence>
<evidence type="ECO:0000256" key="8">
    <source>
        <dbReference type="ARBA" id="ARBA00022801"/>
    </source>
</evidence>
<dbReference type="NCBIfam" id="TIGR02100">
    <property type="entry name" value="glgX_debranch"/>
    <property type="match status" value="1"/>
</dbReference>
<dbReference type="Gene3D" id="3.20.20.80">
    <property type="entry name" value="Glycosidases"/>
    <property type="match status" value="2"/>
</dbReference>
<name>A0AAE3VLH3_9HYPH</name>
<dbReference type="RefSeq" id="WP_306884025.1">
    <property type="nucleotide sequence ID" value="NZ_JAUSUL010000001.1"/>
</dbReference>
<dbReference type="SUPFAM" id="SSF51445">
    <property type="entry name" value="(Trans)glycosidases"/>
    <property type="match status" value="2"/>
</dbReference>
<evidence type="ECO:0000313" key="16">
    <source>
        <dbReference type="EMBL" id="MDQ0314251.1"/>
    </source>
</evidence>
<sequence length="1416" mass="152541">MSAPPVLAGRPEPLGVTVEADGLNVAVVAPDADAIEIVLFDETGSRATATVILPARTGAVHHGFLKGPGEGQRYGLRAHGPYDPASGLRFNPAKLLVDPYARALDRPFRHDPLLRGSRDDGSPEPTDTADLVPKAIATAGHRIAPRPFQRPRTDRPPLVYELNVRGFTRLHPDIPEEIRGTFAALGEKAVTDHLVDLGVTMVELMPVMAWIDERHLPELGLANAWGYNTMAFMAPDPRLAPGGIEEVRTAVAALHAAGLEVILDIVLNHTGESDELGATLSFRGLDNAGYYRLRPDDPSLYVNDTGCGNTLALDRPHVLRLAMDTMRYWAQAAGIDGFRFDLATTLGRTGTGFDPAAPLFQSIEQDPVLRTLRMIAEPWDVGPGGHCLGQMPPRWSEWSDRYRDTVRKFWRGVEPAAGALASSLTGSAEIFAHAHRRPSASVNFVAAHDGFPLADIVAYTHKHNEANGEWNRDGHDDNQSWNNGVEGPTDEPAVNAARRRDAANLLVTLFASRGLPMLSMGDELGRTQGGNNNAYAQDNETTWVDWASADTDRIALVRHLSELRRRHPALRLDAYLTGAPIDARGIPDVEWRRADGNAMTPADWDDPDRRDLVMAAYAGGPAGDRVVLALNAGSAPLDVVLPSPRDGHGWRLALDTGAADMTAVRPVEGLHLAIAPRSAALVEEIPGGSGPGGPSRTPSAETAPTPPPVSAPDGAESLDRLAEAAGIAPEWWEVDGHRHEVSPDTKRALLAAMGLPAETASDVRAGLTALSDETARRPAPGFTAARAGAPVSLALPLDPEGRRPRALHIRFAGGQERTVMIPADTAEDEIAAPDGRTVRRLRMDLPPLPLGDHRITRDDVEGADGTGRIIVAPAACYRPPALERPCFGIQANLYGLRRDGDAGMGDFTTLGELAESAGEAGAATVGINPVHMLFSTDRERASPYHPSDRRFLDPIYIDLGQVAGAADLREPEVSEAGTIDYSGVWRVKRAALESAFERFRRLTSDHPDRRAFETFLTGRGRPLILFATFQLLAEEWPERPWPVWPDRFRRPDAPGIREIQAQRPGDILFHCWLQWLADRQLRAAADRASETGLGLGLYRDLAVGSAPDGAEAWADQDLLAAGVSVGAPPDPFSADGQVWNVRPPIPHRMEARGYRPFSSLLAANMRHAGLLRIDHAMAMTRLFWVPDGASGREGAYVRQNLDAHLAALSLVSHGHRCGVVGEDLGTVPEGFAERLGAADILSTRVLLFERDGVRFRPPASYPQGAATCAATHDLPPIAGWWLGRDIEIDVHIGRAAAEDDARFEARRADRAALLDALADAGIDVSALPPAADDDPSQAALTALVDAVHAFLAKTPSKLVLLQVADLLAETAPVNVPGTDREWPNWRLRLGEELTRDDLAARLGAAFTARGAVPAGA</sequence>
<dbReference type="InterPro" id="IPR013783">
    <property type="entry name" value="Ig-like_fold"/>
</dbReference>
<dbReference type="GO" id="GO:0004134">
    <property type="term" value="F:4-alpha-glucanotransferase activity"/>
    <property type="evidence" value="ECO:0007669"/>
    <property type="project" value="UniProtKB-EC"/>
</dbReference>
<dbReference type="NCBIfam" id="TIGR00217">
    <property type="entry name" value="malQ"/>
    <property type="match status" value="1"/>
</dbReference>
<comment type="similarity">
    <text evidence="2 13">Belongs to the disproportionating enzyme family.</text>
</comment>
<protein>
    <recommendedName>
        <fullName evidence="5 13">4-alpha-glucanotransferase</fullName>
        <ecNumber evidence="4 13">2.4.1.25</ecNumber>
    </recommendedName>
    <alternativeName>
        <fullName evidence="11 13">Amylomaltase</fullName>
    </alternativeName>
    <alternativeName>
        <fullName evidence="12 13">Disproportionating enzyme</fullName>
    </alternativeName>
</protein>
<keyword evidence="9 13" id="KW-0119">Carbohydrate metabolism</keyword>
<evidence type="ECO:0000256" key="5">
    <source>
        <dbReference type="ARBA" id="ARBA00020295"/>
    </source>
</evidence>
<dbReference type="InterPro" id="IPR004193">
    <property type="entry name" value="Glyco_hydro_13_N"/>
</dbReference>
<evidence type="ECO:0000256" key="14">
    <source>
        <dbReference type="SAM" id="MobiDB-lite"/>
    </source>
</evidence>
<dbReference type="InterPro" id="IPR017853">
    <property type="entry name" value="GH"/>
</dbReference>
<keyword evidence="6 13" id="KW-0328">Glycosyltransferase</keyword>
<dbReference type="Gene3D" id="2.60.40.10">
    <property type="entry name" value="Immunoglobulins"/>
    <property type="match status" value="1"/>
</dbReference>
<dbReference type="InterPro" id="IPR006047">
    <property type="entry name" value="GH13_cat_dom"/>
</dbReference>
<evidence type="ECO:0000256" key="1">
    <source>
        <dbReference type="ARBA" id="ARBA00000439"/>
    </source>
</evidence>
<keyword evidence="8 16" id="KW-0378">Hydrolase</keyword>
<dbReference type="InterPro" id="IPR014756">
    <property type="entry name" value="Ig_E-set"/>
</dbReference>
<dbReference type="SUPFAM" id="SSF51011">
    <property type="entry name" value="Glycosyl hydrolase domain"/>
    <property type="match status" value="1"/>
</dbReference>
<dbReference type="Pfam" id="PF02446">
    <property type="entry name" value="Glyco_hydro_77"/>
    <property type="match status" value="1"/>
</dbReference>
<comment type="similarity">
    <text evidence="3">Belongs to the glycosyl hydrolase 13 family.</text>
</comment>
<dbReference type="InterPro" id="IPR013780">
    <property type="entry name" value="Glyco_hydro_b"/>
</dbReference>
<dbReference type="InterPro" id="IPR003385">
    <property type="entry name" value="Glyco_hydro_77"/>
</dbReference>
<feature type="compositionally biased region" description="Low complexity" evidence="14">
    <location>
        <begin position="694"/>
        <end position="703"/>
    </location>
</feature>